<protein>
    <submittedName>
        <fullName evidence="2">Uncharacterized protein</fullName>
    </submittedName>
</protein>
<evidence type="ECO:0000256" key="1">
    <source>
        <dbReference type="SAM" id="MobiDB-lite"/>
    </source>
</evidence>
<gene>
    <name evidence="2" type="ORF">N7482_008089</name>
</gene>
<organism evidence="2 3">
    <name type="scientific">Penicillium canariense</name>
    <dbReference type="NCBI Taxonomy" id="189055"/>
    <lineage>
        <taxon>Eukaryota</taxon>
        <taxon>Fungi</taxon>
        <taxon>Dikarya</taxon>
        <taxon>Ascomycota</taxon>
        <taxon>Pezizomycotina</taxon>
        <taxon>Eurotiomycetes</taxon>
        <taxon>Eurotiomycetidae</taxon>
        <taxon>Eurotiales</taxon>
        <taxon>Aspergillaceae</taxon>
        <taxon>Penicillium</taxon>
    </lineage>
</organism>
<dbReference type="Proteomes" id="UP001149163">
    <property type="component" value="Unassembled WGS sequence"/>
</dbReference>
<reference evidence="2" key="2">
    <citation type="journal article" date="2023" name="IMA Fungus">
        <title>Comparative genomic study of the Penicillium genus elucidates a diverse pangenome and 15 lateral gene transfer events.</title>
        <authorList>
            <person name="Petersen C."/>
            <person name="Sorensen T."/>
            <person name="Nielsen M.R."/>
            <person name="Sondergaard T.E."/>
            <person name="Sorensen J.L."/>
            <person name="Fitzpatrick D.A."/>
            <person name="Frisvad J.C."/>
            <person name="Nielsen K.L."/>
        </authorList>
    </citation>
    <scope>NUCLEOTIDE SEQUENCE</scope>
    <source>
        <strain evidence="2">IBT 26290</strain>
    </source>
</reference>
<feature type="region of interest" description="Disordered" evidence="1">
    <location>
        <begin position="255"/>
        <end position="297"/>
    </location>
</feature>
<sequence>MFPTVASFPSVQPHHRLHHYPAHDAINQPLYDVNDPNFPAYNDPSKPLFNPISRSRLQLPHPVQRLDVRDVTGSGSNANAAGEHALRRKTPNGTLAAGYDGSLGDTTIQPATKHILVSPLDSTQFLSAQAGLQPDSWQQPALDPSGSKHMNFPPVFKNDGSNALAAGEVVQDAHGTSWVRPVNYPPGIDSVLNQSLPLQVPQRFILHNGAYVPTVLPATLQPCVGPTASAGTGPFGPYWPDGVYIPYRPAAFRDSRFGSPNPNGPPFVDLNQPAFNQPQIPLGSHPDTSFAWSQSASGLPTPDPLLKPIFPPRHSDQLPFHARVNRPVAGLAANPLSAEPMNWTGRPSGRGFQAPGPTVAVNVEFKEKILSWAHGVYVDLLATIHQARRNSLSNGGADGQSQRFLKPSIYPKPPRQPGLDFSQHSSEIPRHNSYPSSQYDLQRQKLGLLANSRMDDSHSPRIPKAACTFDARH</sequence>
<evidence type="ECO:0000313" key="3">
    <source>
        <dbReference type="Proteomes" id="UP001149163"/>
    </source>
</evidence>
<feature type="region of interest" description="Disordered" evidence="1">
    <location>
        <begin position="392"/>
        <end position="437"/>
    </location>
</feature>
<accession>A0A9W9LI15</accession>
<feature type="compositionally biased region" description="Polar residues" evidence="1">
    <location>
        <begin position="286"/>
        <end position="297"/>
    </location>
</feature>
<comment type="caution">
    <text evidence="2">The sequence shown here is derived from an EMBL/GenBank/DDBJ whole genome shotgun (WGS) entry which is preliminary data.</text>
</comment>
<keyword evidence="3" id="KW-1185">Reference proteome</keyword>
<dbReference type="EMBL" id="JAPQKN010000006">
    <property type="protein sequence ID" value="KAJ5156989.1"/>
    <property type="molecule type" value="Genomic_DNA"/>
</dbReference>
<dbReference type="RefSeq" id="XP_056539978.1">
    <property type="nucleotide sequence ID" value="XM_056690213.1"/>
</dbReference>
<feature type="compositionally biased region" description="Polar residues" evidence="1">
    <location>
        <begin position="392"/>
        <end position="403"/>
    </location>
</feature>
<reference evidence="2" key="1">
    <citation type="submission" date="2022-11" db="EMBL/GenBank/DDBJ databases">
        <authorList>
            <person name="Petersen C."/>
        </authorList>
    </citation>
    <scope>NUCLEOTIDE SEQUENCE</scope>
    <source>
        <strain evidence="2">IBT 26290</strain>
    </source>
</reference>
<dbReference type="AlphaFoldDB" id="A0A9W9LI15"/>
<dbReference type="OrthoDB" id="421121at2759"/>
<feature type="region of interest" description="Disordered" evidence="1">
    <location>
        <begin position="452"/>
        <end position="473"/>
    </location>
</feature>
<dbReference type="GeneID" id="81429389"/>
<evidence type="ECO:0000313" key="2">
    <source>
        <dbReference type="EMBL" id="KAJ5156989.1"/>
    </source>
</evidence>
<proteinExistence type="predicted"/>
<name>A0A9W9LI15_9EURO</name>